<sequence length="111" mass="12942">MFDLLCSVYLFLTTAALGSTSNKRESDRWRRRLCEPCKKSQNERSAEFIHRLKRSSLLPWSGLGQMNKVPVSVERCCFCDSHDTFFFFCSLKTFPKCPGFKEHKPNTVKPR</sequence>
<dbReference type="AlphaFoldDB" id="A0A131YB52"/>
<proteinExistence type="predicted"/>
<reference evidence="2" key="1">
    <citation type="journal article" date="2016" name="Ticks Tick Borne Dis.">
        <title>De novo assembly and annotation of the salivary gland transcriptome of Rhipicephalus appendiculatus male and female ticks during blood feeding.</title>
        <authorList>
            <person name="de Castro M.H."/>
            <person name="de Klerk D."/>
            <person name="Pienaar R."/>
            <person name="Latif A.A."/>
            <person name="Rees D.J."/>
            <person name="Mans B.J."/>
        </authorList>
    </citation>
    <scope>NUCLEOTIDE SEQUENCE</scope>
    <source>
        <tissue evidence="2">Salivary glands</tissue>
    </source>
</reference>
<evidence type="ECO:0000256" key="1">
    <source>
        <dbReference type="SAM" id="SignalP"/>
    </source>
</evidence>
<dbReference type="EMBL" id="GEDV01012430">
    <property type="protein sequence ID" value="JAP76127.1"/>
    <property type="molecule type" value="Transcribed_RNA"/>
</dbReference>
<keyword evidence="1" id="KW-0732">Signal</keyword>
<evidence type="ECO:0000313" key="2">
    <source>
        <dbReference type="EMBL" id="JAP76127.1"/>
    </source>
</evidence>
<feature type="signal peptide" evidence="1">
    <location>
        <begin position="1"/>
        <end position="18"/>
    </location>
</feature>
<organism evidence="2">
    <name type="scientific">Rhipicephalus appendiculatus</name>
    <name type="common">Brown ear tick</name>
    <dbReference type="NCBI Taxonomy" id="34631"/>
    <lineage>
        <taxon>Eukaryota</taxon>
        <taxon>Metazoa</taxon>
        <taxon>Ecdysozoa</taxon>
        <taxon>Arthropoda</taxon>
        <taxon>Chelicerata</taxon>
        <taxon>Arachnida</taxon>
        <taxon>Acari</taxon>
        <taxon>Parasitiformes</taxon>
        <taxon>Ixodida</taxon>
        <taxon>Ixodoidea</taxon>
        <taxon>Ixodidae</taxon>
        <taxon>Rhipicephalinae</taxon>
        <taxon>Rhipicephalus</taxon>
        <taxon>Rhipicephalus</taxon>
    </lineage>
</organism>
<accession>A0A131YB52</accession>
<feature type="chain" id="PRO_5007284446" description="Secreted protein" evidence="1">
    <location>
        <begin position="19"/>
        <end position="111"/>
    </location>
</feature>
<protein>
    <recommendedName>
        <fullName evidence="3">Secreted protein</fullName>
    </recommendedName>
</protein>
<name>A0A131YB52_RHIAP</name>
<evidence type="ECO:0008006" key="3">
    <source>
        <dbReference type="Google" id="ProtNLM"/>
    </source>
</evidence>